<organism evidence="2 3">
    <name type="scientific">Paratrimastix pyriformis</name>
    <dbReference type="NCBI Taxonomy" id="342808"/>
    <lineage>
        <taxon>Eukaryota</taxon>
        <taxon>Metamonada</taxon>
        <taxon>Preaxostyla</taxon>
        <taxon>Paratrimastigidae</taxon>
        <taxon>Paratrimastix</taxon>
    </lineage>
</organism>
<feature type="transmembrane region" description="Helical" evidence="1">
    <location>
        <begin position="189"/>
        <end position="213"/>
    </location>
</feature>
<name>A0ABQ8UX40_9EUKA</name>
<keyword evidence="1" id="KW-0812">Transmembrane</keyword>
<evidence type="ECO:0000313" key="2">
    <source>
        <dbReference type="EMBL" id="KAJ4461929.1"/>
    </source>
</evidence>
<accession>A0ABQ8UX40</accession>
<keyword evidence="1" id="KW-1133">Transmembrane helix</keyword>
<dbReference type="EMBL" id="JAPMOS010000005">
    <property type="protein sequence ID" value="KAJ4461929.1"/>
    <property type="molecule type" value="Genomic_DNA"/>
</dbReference>
<keyword evidence="3" id="KW-1185">Reference proteome</keyword>
<sequence>MCLPGFEMLDNFRRNLLAASTPIASPRELTNLHTDGFFTDKHVNLHLDDFMANFLPQGFYWFYPLNATRSPIIALPPLYMVTGRRIDADLTAHTTSSMLRYRGSFDVYTMINFTQTALALNLHDPYHGSITSTNVRRLASEDQDLSPLNFFTYASWFATSACGRRTHTPPPVLSGDCSILAGHPADDGILLMMWLLVGLASLVTVAGTTLLIWRRCLSRCCGRKPSAMVAADAAVAPRLPNATAAKDAGAGATEATAVGGGMGIQQSPEDEAEEVC</sequence>
<protein>
    <submittedName>
        <fullName evidence="2">Uncharacterized protein</fullName>
    </submittedName>
</protein>
<reference evidence="2" key="1">
    <citation type="journal article" date="2022" name="bioRxiv">
        <title>Genomics of Preaxostyla Flagellates Illuminates Evolutionary Transitions and the Path Towards Mitochondrial Loss.</title>
        <authorList>
            <person name="Novak L.V.F."/>
            <person name="Treitli S.C."/>
            <person name="Pyrih J."/>
            <person name="Halakuc P."/>
            <person name="Pipaliya S.V."/>
            <person name="Vacek V."/>
            <person name="Brzon O."/>
            <person name="Soukal P."/>
            <person name="Eme L."/>
            <person name="Dacks J.B."/>
            <person name="Karnkowska A."/>
            <person name="Elias M."/>
            <person name="Hampl V."/>
        </authorList>
    </citation>
    <scope>NUCLEOTIDE SEQUENCE</scope>
    <source>
        <strain evidence="2">RCP-MX</strain>
    </source>
</reference>
<evidence type="ECO:0000256" key="1">
    <source>
        <dbReference type="SAM" id="Phobius"/>
    </source>
</evidence>
<proteinExistence type="predicted"/>
<keyword evidence="1" id="KW-0472">Membrane</keyword>
<gene>
    <name evidence="2" type="ORF">PAPYR_1629</name>
</gene>
<evidence type="ECO:0000313" key="3">
    <source>
        <dbReference type="Proteomes" id="UP001141327"/>
    </source>
</evidence>
<dbReference type="Proteomes" id="UP001141327">
    <property type="component" value="Unassembled WGS sequence"/>
</dbReference>
<comment type="caution">
    <text evidence="2">The sequence shown here is derived from an EMBL/GenBank/DDBJ whole genome shotgun (WGS) entry which is preliminary data.</text>
</comment>